<dbReference type="AlphaFoldDB" id="A0A1S6IPV8"/>
<evidence type="ECO:0000313" key="1">
    <source>
        <dbReference type="EMBL" id="AQS53587.1"/>
    </source>
</evidence>
<keyword evidence="2" id="KW-1185">Reference proteome</keyword>
<proteinExistence type="predicted"/>
<evidence type="ECO:0008006" key="3">
    <source>
        <dbReference type="Google" id="ProtNLM"/>
    </source>
</evidence>
<dbReference type="KEGG" id="jda:BW727_101220"/>
<name>A0A1S6IPV8_9LACT</name>
<protein>
    <recommendedName>
        <fullName evidence="3">GyrI-like small molecule binding domain-containing protein</fullName>
    </recommendedName>
</protein>
<gene>
    <name evidence="1" type="ORF">BW727_101220</name>
</gene>
<accession>A0A1S6IPV8</accession>
<reference evidence="1 2" key="1">
    <citation type="journal article" date="2014" name="Int. J. Syst. Evol. Microbiol.">
        <title>Jeotgalibaca dankookensis gen. nov., sp. nov., a member of the family Carnobacteriaceae, isolated from seujeot (Korean traditional food).</title>
        <authorList>
            <person name="Lee D.G."/>
            <person name="Trujillo M.E."/>
            <person name="Kang H."/>
            <person name="Ahn T.Y."/>
        </authorList>
    </citation>
    <scope>NUCLEOTIDE SEQUENCE [LARGE SCALE GENOMIC DNA]</scope>
    <source>
        <strain evidence="1 2">EX-07</strain>
    </source>
</reference>
<dbReference type="EMBL" id="CP019728">
    <property type="protein sequence ID" value="AQS53587.1"/>
    <property type="molecule type" value="Genomic_DNA"/>
</dbReference>
<dbReference type="Proteomes" id="UP000188993">
    <property type="component" value="Chromosome"/>
</dbReference>
<dbReference type="RefSeq" id="WP_227807160.1">
    <property type="nucleotide sequence ID" value="NZ_BBYN01000021.1"/>
</dbReference>
<organism evidence="1 2">
    <name type="scientific">Jeotgalibaca dankookensis</name>
    <dbReference type="NCBI Taxonomy" id="708126"/>
    <lineage>
        <taxon>Bacteria</taxon>
        <taxon>Bacillati</taxon>
        <taxon>Bacillota</taxon>
        <taxon>Bacilli</taxon>
        <taxon>Lactobacillales</taxon>
        <taxon>Carnobacteriaceae</taxon>
        <taxon>Jeotgalibaca</taxon>
    </lineage>
</organism>
<evidence type="ECO:0000313" key="2">
    <source>
        <dbReference type="Proteomes" id="UP000188993"/>
    </source>
</evidence>
<sequence>MYGFDYSNSNIYRVCSLVLDEDNGENFGLKQFDFEGGVYIRLRLKFNPPELYEKIGPAYDFLIRNYEESIEWSLPMIEHYKAKNILDIMIPITKVD</sequence>